<dbReference type="AlphaFoldDB" id="A0A645DVT2"/>
<accession>A0A645DVT2</accession>
<comment type="caution">
    <text evidence="1">The sequence shown here is derived from an EMBL/GenBank/DDBJ whole genome shotgun (WGS) entry which is preliminary data.</text>
</comment>
<reference evidence="1" key="1">
    <citation type="submission" date="2019-08" db="EMBL/GenBank/DDBJ databases">
        <authorList>
            <person name="Kucharzyk K."/>
            <person name="Murdoch R.W."/>
            <person name="Higgins S."/>
            <person name="Loffler F."/>
        </authorList>
    </citation>
    <scope>NUCLEOTIDE SEQUENCE</scope>
</reference>
<name>A0A645DVT2_9ZZZZ</name>
<sequence length="255" mass="28428">MCTANGIEHIVWFIVSGTVQPEFPHGSVGYLIVQQSVAHHGRCHTFGRELAAVRLCAGSQRFIEYIDHQFANGGTHIAKHIFRTRSALHRNTRQQRQVRHQRITSAFVELSSKIGAPVLTATLPTVNVHVFKNFTCQSRIRFTKRSTKPVVELLAHSRLTKLIALQSDSPTTGSVGVPRCRMPHAQQPPFAFGKFRSKHPVLQITGEVDDLIWVDAIGSANLLIRSASSNTPNQSGFTFPLIETRFAVQHQLLNL</sequence>
<organism evidence="1">
    <name type="scientific">bioreactor metagenome</name>
    <dbReference type="NCBI Taxonomy" id="1076179"/>
    <lineage>
        <taxon>unclassified sequences</taxon>
        <taxon>metagenomes</taxon>
        <taxon>ecological metagenomes</taxon>
    </lineage>
</organism>
<proteinExistence type="predicted"/>
<protein>
    <submittedName>
        <fullName evidence="1">Uncharacterized protein</fullName>
    </submittedName>
</protein>
<evidence type="ECO:0000313" key="1">
    <source>
        <dbReference type="EMBL" id="MPM93624.1"/>
    </source>
</evidence>
<gene>
    <name evidence="1" type="ORF">SDC9_140764</name>
</gene>
<dbReference type="EMBL" id="VSSQ01040393">
    <property type="protein sequence ID" value="MPM93624.1"/>
    <property type="molecule type" value="Genomic_DNA"/>
</dbReference>